<keyword evidence="4 5" id="KW-0479">Metal-binding</keyword>
<name>A0A3P1WXG6_9ACTN</name>
<comment type="subunit">
    <text evidence="2">Homohexamer.</text>
</comment>
<evidence type="ECO:0000313" key="7">
    <source>
        <dbReference type="Proteomes" id="UP000280935"/>
    </source>
</evidence>
<comment type="similarity">
    <text evidence="1">Belongs to the GTP cyclohydrolase I type 2/NIF3 family.</text>
</comment>
<evidence type="ECO:0000256" key="4">
    <source>
        <dbReference type="ARBA" id="ARBA00022723"/>
    </source>
</evidence>
<dbReference type="PANTHER" id="PTHR13799">
    <property type="entry name" value="NGG1 INTERACTING FACTOR 3"/>
    <property type="match status" value="1"/>
</dbReference>
<evidence type="ECO:0000256" key="3">
    <source>
        <dbReference type="ARBA" id="ARBA00022112"/>
    </source>
</evidence>
<dbReference type="PANTHER" id="PTHR13799:SF14">
    <property type="entry name" value="GTP CYCLOHYDROLASE 1 TYPE 2 HOMOLOG"/>
    <property type="match status" value="1"/>
</dbReference>
<feature type="binding site" evidence="5">
    <location>
        <position position="230"/>
    </location>
    <ligand>
        <name>a divalent metal cation</name>
        <dbReference type="ChEBI" id="CHEBI:60240"/>
        <label>1</label>
    </ligand>
</feature>
<dbReference type="Pfam" id="PF01784">
    <property type="entry name" value="DUF34_NIF3"/>
    <property type="match status" value="1"/>
</dbReference>
<evidence type="ECO:0000313" key="6">
    <source>
        <dbReference type="EMBL" id="RRD50447.1"/>
    </source>
</evidence>
<dbReference type="SUPFAM" id="SSF102705">
    <property type="entry name" value="NIF3 (NGG1p interacting factor 3)-like"/>
    <property type="match status" value="1"/>
</dbReference>
<protein>
    <recommendedName>
        <fullName evidence="3">GTP cyclohydrolase 1 type 2 homolog</fullName>
    </recommendedName>
</protein>
<dbReference type="EMBL" id="RQYT01000006">
    <property type="protein sequence ID" value="RRD50447.1"/>
    <property type="molecule type" value="Genomic_DNA"/>
</dbReference>
<accession>A0A3P1WXG6</accession>
<comment type="caution">
    <text evidence="6">The sequence shown here is derived from an EMBL/GenBank/DDBJ whole genome shotgun (WGS) entry which is preliminary data.</text>
</comment>
<dbReference type="NCBIfam" id="TIGR00486">
    <property type="entry name" value="YbgI_SA1388"/>
    <property type="match status" value="1"/>
</dbReference>
<dbReference type="AlphaFoldDB" id="A0A3P1WXG6"/>
<feature type="binding site" evidence="5">
    <location>
        <position position="66"/>
    </location>
    <ligand>
        <name>a divalent metal cation</name>
        <dbReference type="ChEBI" id="CHEBI:60240"/>
        <label>1</label>
    </ligand>
</feature>
<dbReference type="RefSeq" id="WP_125227305.1">
    <property type="nucleotide sequence ID" value="NZ_RQYT01000006.1"/>
</dbReference>
<dbReference type="OrthoDB" id="9795763at2"/>
<dbReference type="FunFam" id="3.40.1390.30:FF:000001">
    <property type="entry name" value="GTP cyclohydrolase 1 type 2"/>
    <property type="match status" value="1"/>
</dbReference>
<dbReference type="Gene3D" id="3.40.1390.30">
    <property type="entry name" value="NIF3 (NGG1p interacting factor 3)-like"/>
    <property type="match status" value="2"/>
</dbReference>
<reference evidence="6 7" key="1">
    <citation type="submission" date="2018-11" db="EMBL/GenBank/DDBJ databases">
        <title>Genomes From Bacteria Associated with the Canine Oral Cavity: a Test Case for Automated Genome-Based Taxonomic Assignment.</title>
        <authorList>
            <person name="Coil D.A."/>
            <person name="Jospin G."/>
            <person name="Darling A.E."/>
            <person name="Wallis C."/>
            <person name="Davis I.J."/>
            <person name="Harris S."/>
            <person name="Eisen J.A."/>
            <person name="Holcombe L.J."/>
            <person name="O'Flynn C."/>
        </authorList>
    </citation>
    <scope>NUCLEOTIDE SEQUENCE [LARGE SCALE GENOMIC DNA]</scope>
    <source>
        <strain evidence="6 7">OH2822_COT-296</strain>
    </source>
</reference>
<evidence type="ECO:0000256" key="1">
    <source>
        <dbReference type="ARBA" id="ARBA00006964"/>
    </source>
</evidence>
<dbReference type="Proteomes" id="UP000280935">
    <property type="component" value="Unassembled WGS sequence"/>
</dbReference>
<feature type="binding site" evidence="5">
    <location>
        <position position="67"/>
    </location>
    <ligand>
        <name>a divalent metal cation</name>
        <dbReference type="ChEBI" id="CHEBI:60240"/>
        <label>1</label>
    </ligand>
</feature>
<gene>
    <name evidence="6" type="ORF">EII35_04665</name>
</gene>
<dbReference type="GO" id="GO:0046872">
    <property type="term" value="F:metal ion binding"/>
    <property type="evidence" value="ECO:0007669"/>
    <property type="project" value="UniProtKB-KW"/>
</dbReference>
<dbReference type="GO" id="GO:0005737">
    <property type="term" value="C:cytoplasm"/>
    <property type="evidence" value="ECO:0007669"/>
    <property type="project" value="TreeGrafter"/>
</dbReference>
<evidence type="ECO:0000256" key="5">
    <source>
        <dbReference type="PIRSR" id="PIRSR602678-1"/>
    </source>
</evidence>
<dbReference type="InterPro" id="IPR036069">
    <property type="entry name" value="DUF34/NIF3_sf"/>
</dbReference>
<feature type="binding site" evidence="5">
    <location>
        <position position="105"/>
    </location>
    <ligand>
        <name>a divalent metal cation</name>
        <dbReference type="ChEBI" id="CHEBI:60240"/>
        <label>1</label>
    </ligand>
</feature>
<proteinExistence type="inferred from homology"/>
<feature type="binding site" evidence="5">
    <location>
        <position position="234"/>
    </location>
    <ligand>
        <name>a divalent metal cation</name>
        <dbReference type="ChEBI" id="CHEBI:60240"/>
        <label>1</label>
    </ligand>
</feature>
<dbReference type="InterPro" id="IPR002678">
    <property type="entry name" value="DUF34/NIF3"/>
</dbReference>
<sequence>MTSTLRDVRALLDETYPPGTAESWDAVGLVCGDPEQQVRSALLAVDPVETVVDEAIELGVDLLIVHHPLLLRGVHSIAADTAKGRVLHRLVRAGIALYTAHTNADAARGGVNDALAELMGLTRLRPLQSGDDDWGIGRVGELEASCTLRQLAERLAERLPATAQGIRVSGPADAEVTTVALCSGAGDSLFDAVRASAADVYVTADLRHHPASEAREHVGNGRPYLIDLSHWASEWPWLARCAEVLRPHLAVTVSTRCTDPWTFRVPSPHRLRR</sequence>
<evidence type="ECO:0000256" key="2">
    <source>
        <dbReference type="ARBA" id="ARBA00011643"/>
    </source>
</evidence>
<organism evidence="6 7">
    <name type="scientific">Arachnia propionica</name>
    <dbReference type="NCBI Taxonomy" id="1750"/>
    <lineage>
        <taxon>Bacteria</taxon>
        <taxon>Bacillati</taxon>
        <taxon>Actinomycetota</taxon>
        <taxon>Actinomycetes</taxon>
        <taxon>Propionibacteriales</taxon>
        <taxon>Propionibacteriaceae</taxon>
        <taxon>Arachnia</taxon>
    </lineage>
</organism>